<evidence type="ECO:0000313" key="2">
    <source>
        <dbReference type="Proteomes" id="UP001497482"/>
    </source>
</evidence>
<accession>A0AAV2KZ50</accession>
<name>A0AAV2KZ50_KNICA</name>
<dbReference type="Proteomes" id="UP001497482">
    <property type="component" value="Chromosome 2"/>
</dbReference>
<keyword evidence="2" id="KW-1185">Reference proteome</keyword>
<reference evidence="1 2" key="1">
    <citation type="submission" date="2024-04" db="EMBL/GenBank/DDBJ databases">
        <authorList>
            <person name="Waldvogel A.-M."/>
            <person name="Schoenle A."/>
        </authorList>
    </citation>
    <scope>NUCLEOTIDE SEQUENCE [LARGE SCALE GENOMIC DNA]</scope>
</reference>
<sequence length="108" mass="11700">MSLSAGLDSAQRWVQPLQHRLSLRTAQGHGLPSEYHDRYVPTLPAASACLTFAKYATLPTLPPEQPSSYSSSSSPRACGLDSCGQAAARLVENIRHTWRAALVLPGLW</sequence>
<dbReference type="AlphaFoldDB" id="A0AAV2KZ50"/>
<evidence type="ECO:0000313" key="1">
    <source>
        <dbReference type="EMBL" id="CAL1593516.1"/>
    </source>
</evidence>
<protein>
    <submittedName>
        <fullName evidence="1">Uncharacterized protein</fullName>
    </submittedName>
</protein>
<gene>
    <name evidence="1" type="ORF">KC01_LOCUS22612</name>
</gene>
<proteinExistence type="predicted"/>
<dbReference type="EMBL" id="OZ035824">
    <property type="protein sequence ID" value="CAL1593516.1"/>
    <property type="molecule type" value="Genomic_DNA"/>
</dbReference>
<organism evidence="1 2">
    <name type="scientific">Knipowitschia caucasica</name>
    <name type="common">Caucasian dwarf goby</name>
    <name type="synonym">Pomatoschistus caucasicus</name>
    <dbReference type="NCBI Taxonomy" id="637954"/>
    <lineage>
        <taxon>Eukaryota</taxon>
        <taxon>Metazoa</taxon>
        <taxon>Chordata</taxon>
        <taxon>Craniata</taxon>
        <taxon>Vertebrata</taxon>
        <taxon>Euteleostomi</taxon>
        <taxon>Actinopterygii</taxon>
        <taxon>Neopterygii</taxon>
        <taxon>Teleostei</taxon>
        <taxon>Neoteleostei</taxon>
        <taxon>Acanthomorphata</taxon>
        <taxon>Gobiaria</taxon>
        <taxon>Gobiiformes</taxon>
        <taxon>Gobioidei</taxon>
        <taxon>Gobiidae</taxon>
        <taxon>Gobiinae</taxon>
        <taxon>Knipowitschia</taxon>
    </lineage>
</organism>